<name>A0A1W1UFM5_9DEIO</name>
<accession>A0A1W1UFM5</accession>
<dbReference type="STRING" id="695939.SAMN00790413_05348"/>
<dbReference type="Proteomes" id="UP000192582">
    <property type="component" value="Unassembled WGS sequence"/>
</dbReference>
<dbReference type="RefSeq" id="WP_084045586.1">
    <property type="nucleotide sequence ID" value="NZ_FWWU01000004.1"/>
</dbReference>
<keyword evidence="2" id="KW-1185">Reference proteome</keyword>
<gene>
    <name evidence="1" type="ORF">SAMN00790413_05348</name>
</gene>
<dbReference type="EMBL" id="FWWU01000004">
    <property type="protein sequence ID" value="SMB79870.1"/>
    <property type="molecule type" value="Genomic_DNA"/>
</dbReference>
<proteinExistence type="predicted"/>
<protein>
    <submittedName>
        <fullName evidence="1">Uncharacterized protein</fullName>
    </submittedName>
</protein>
<dbReference type="OrthoDB" id="66954at2"/>
<dbReference type="AlphaFoldDB" id="A0A1W1UFM5"/>
<evidence type="ECO:0000313" key="1">
    <source>
        <dbReference type="EMBL" id="SMB79870.1"/>
    </source>
</evidence>
<reference evidence="1 2" key="1">
    <citation type="submission" date="2017-04" db="EMBL/GenBank/DDBJ databases">
        <authorList>
            <person name="Afonso C.L."/>
            <person name="Miller P.J."/>
            <person name="Scott M.A."/>
            <person name="Spackman E."/>
            <person name="Goraichik I."/>
            <person name="Dimitrov K.M."/>
            <person name="Suarez D.L."/>
            <person name="Swayne D.E."/>
        </authorList>
    </citation>
    <scope>NUCLEOTIDE SEQUENCE [LARGE SCALE GENOMIC DNA]</scope>
    <source>
        <strain evidence="1 2">KR-140</strain>
    </source>
</reference>
<organism evidence="1 2">
    <name type="scientific">Deinococcus hopiensis KR-140</name>
    <dbReference type="NCBI Taxonomy" id="695939"/>
    <lineage>
        <taxon>Bacteria</taxon>
        <taxon>Thermotogati</taxon>
        <taxon>Deinococcota</taxon>
        <taxon>Deinococci</taxon>
        <taxon>Deinococcales</taxon>
        <taxon>Deinococcaceae</taxon>
        <taxon>Deinococcus</taxon>
    </lineage>
</organism>
<evidence type="ECO:0000313" key="2">
    <source>
        <dbReference type="Proteomes" id="UP000192582"/>
    </source>
</evidence>
<sequence length="271" mass="28688">MTHPAPEPLLPGRRAVLVRRLERALAAQGAGTVSSGTLEEAVEQWAAQGGSSTALQAALRGLFPAGKGGPLPHVAWGMLGVPAPGSVALGAAREARLTHLAELHDVTGPAVVEGLGTRLSGEPHLVTDLLRARPWLMEAQTGGATAMLGAVFRSEWAGFLVLLGEFGPWAYVSSVADLQRLSRHYRGLVEAASRCPPGQALEAALRLTLQAPDLPLLVRLEVTDYRSGTRPRKAAAQAAPHLARLEEAFWAAARGQAQRRRDEWAASRRGG</sequence>